<accession>A0A0R1N8X3</accession>
<dbReference type="GO" id="GO:0012505">
    <property type="term" value="C:endomembrane system"/>
    <property type="evidence" value="ECO:0007669"/>
    <property type="project" value="UniProtKB-ARBA"/>
</dbReference>
<dbReference type="PATRIC" id="fig|1423792.3.peg.1310"/>
<dbReference type="AlphaFoldDB" id="A0A0R1N8X3"/>
<evidence type="ECO:0000256" key="3">
    <source>
        <dbReference type="PROSITE-ProRule" id="PRU00339"/>
    </source>
</evidence>
<dbReference type="PANTHER" id="PTHR45586:SF1">
    <property type="entry name" value="LIPOPOLYSACCHARIDE ASSEMBLY PROTEIN B"/>
    <property type="match status" value="1"/>
</dbReference>
<dbReference type="Gene3D" id="1.25.40.10">
    <property type="entry name" value="Tetratricopeptide repeat domain"/>
    <property type="match status" value="3"/>
</dbReference>
<name>A0A0R1N8X3_9LACO</name>
<dbReference type="Pfam" id="PF09295">
    <property type="entry name" value="ChAPs"/>
    <property type="match status" value="1"/>
</dbReference>
<dbReference type="OrthoDB" id="2080803at2"/>
<dbReference type="InterPro" id="IPR011990">
    <property type="entry name" value="TPR-like_helical_dom_sf"/>
</dbReference>
<protein>
    <submittedName>
        <fullName evidence="4">Tetratricopeptide repeat family protein</fullName>
    </submittedName>
</protein>
<keyword evidence="1" id="KW-0677">Repeat</keyword>
<dbReference type="GO" id="GO:0032991">
    <property type="term" value="C:protein-containing complex"/>
    <property type="evidence" value="ECO:0007669"/>
    <property type="project" value="UniProtKB-ARBA"/>
</dbReference>
<dbReference type="SMART" id="SM00028">
    <property type="entry name" value="TPR"/>
    <property type="match status" value="4"/>
</dbReference>
<dbReference type="GO" id="GO:0005737">
    <property type="term" value="C:cytoplasm"/>
    <property type="evidence" value="ECO:0007669"/>
    <property type="project" value="UniProtKB-ARBA"/>
</dbReference>
<comment type="caution">
    <text evidence="4">The sequence shown here is derived from an EMBL/GenBank/DDBJ whole genome shotgun (WGS) entry which is preliminary data.</text>
</comment>
<feature type="repeat" description="TPR" evidence="3">
    <location>
        <begin position="205"/>
        <end position="238"/>
    </location>
</feature>
<dbReference type="SUPFAM" id="SSF48452">
    <property type="entry name" value="TPR-like"/>
    <property type="match status" value="2"/>
</dbReference>
<dbReference type="PANTHER" id="PTHR45586">
    <property type="entry name" value="TPR REPEAT-CONTAINING PROTEIN PA4667"/>
    <property type="match status" value="1"/>
</dbReference>
<organism evidence="4 5">
    <name type="scientific">Schleiferilactobacillus perolens DSM 12744</name>
    <dbReference type="NCBI Taxonomy" id="1423792"/>
    <lineage>
        <taxon>Bacteria</taxon>
        <taxon>Bacillati</taxon>
        <taxon>Bacillota</taxon>
        <taxon>Bacilli</taxon>
        <taxon>Lactobacillales</taxon>
        <taxon>Lactobacillaceae</taxon>
        <taxon>Schleiferilactobacillus</taxon>
    </lineage>
</organism>
<dbReference type="Proteomes" id="UP000051330">
    <property type="component" value="Unassembled WGS sequence"/>
</dbReference>
<dbReference type="GO" id="GO:0016192">
    <property type="term" value="P:vesicle-mediated transport"/>
    <property type="evidence" value="ECO:0007669"/>
    <property type="project" value="UniProtKB-ARBA"/>
</dbReference>
<evidence type="ECO:0000313" key="5">
    <source>
        <dbReference type="Proteomes" id="UP000051330"/>
    </source>
</evidence>
<keyword evidence="2 3" id="KW-0802">TPR repeat</keyword>
<dbReference type="STRING" id="1423792.FD09_GL001291"/>
<keyword evidence="5" id="KW-1185">Reference proteome</keyword>
<evidence type="ECO:0000256" key="1">
    <source>
        <dbReference type="ARBA" id="ARBA00022737"/>
    </source>
</evidence>
<dbReference type="InterPro" id="IPR015374">
    <property type="entry name" value="ChAPs"/>
</dbReference>
<reference evidence="4 5" key="1">
    <citation type="journal article" date="2015" name="Genome Announc.">
        <title>Expanding the biotechnology potential of lactobacilli through comparative genomics of 213 strains and associated genera.</title>
        <authorList>
            <person name="Sun Z."/>
            <person name="Harris H.M."/>
            <person name="McCann A."/>
            <person name="Guo C."/>
            <person name="Argimon S."/>
            <person name="Zhang W."/>
            <person name="Yang X."/>
            <person name="Jeffery I.B."/>
            <person name="Cooney J.C."/>
            <person name="Kagawa T.F."/>
            <person name="Liu W."/>
            <person name="Song Y."/>
            <person name="Salvetti E."/>
            <person name="Wrobel A."/>
            <person name="Rasinkangas P."/>
            <person name="Parkhill J."/>
            <person name="Rea M.C."/>
            <person name="O'Sullivan O."/>
            <person name="Ritari J."/>
            <person name="Douillard F.P."/>
            <person name="Paul Ross R."/>
            <person name="Yang R."/>
            <person name="Briner A.E."/>
            <person name="Felis G.E."/>
            <person name="de Vos W.M."/>
            <person name="Barrangou R."/>
            <person name="Klaenhammer T.R."/>
            <person name="Caufield P.W."/>
            <person name="Cui Y."/>
            <person name="Zhang H."/>
            <person name="O'Toole P.W."/>
        </authorList>
    </citation>
    <scope>NUCLEOTIDE SEQUENCE [LARGE SCALE GENOMIC DNA]</scope>
    <source>
        <strain evidence="4 5">DSM 12744</strain>
    </source>
</reference>
<dbReference type="PROSITE" id="PS50005">
    <property type="entry name" value="TPR"/>
    <property type="match status" value="1"/>
</dbReference>
<evidence type="ECO:0000256" key="2">
    <source>
        <dbReference type="ARBA" id="ARBA00022803"/>
    </source>
</evidence>
<evidence type="ECO:0000313" key="4">
    <source>
        <dbReference type="EMBL" id="KRL14130.1"/>
    </source>
</evidence>
<sequence>MSYSEQMLTKLQEDHDWPSAKKLFALALRHDDDDTLYDLGTQLYQLGFNPQAKRIFEKLLRAHPTEDELRTYLADIAVSAGDNDAALNYLDAIQPASDDYVAGLMTSADVYQAMGIPEVSEQKLKEAKRQAPDEPIVDFALAELYFSLGRFQEALPYYQNVRAAGEEEVAKVVIGQRIGATLAGMGEYEEAISEYQKLPREAMDADTTYQLGVLYVETKQYQQAVDTLTALQQSDPDYAGLYPYLAKAQAALNQLADALSTVQIGLGFDEFNTNLYHQGFDYATRLDDEDHALEFAQEALAQDPDDQDMILSLSNLYVKNGDDQANIDLITTAAQNHELDPQMYWNIARSYERQDRMTDARENFLLAYPHFRENADFMHDLVLFFQSIAARKELLAALKQYLKLVPDDMAMQAAYDELLAEP</sequence>
<dbReference type="InterPro" id="IPR051012">
    <property type="entry name" value="CellSynth/LPSAsmb/PSIAsmb"/>
</dbReference>
<dbReference type="EMBL" id="AZEC01000002">
    <property type="protein sequence ID" value="KRL14130.1"/>
    <property type="molecule type" value="Genomic_DNA"/>
</dbReference>
<dbReference type="Pfam" id="PF14559">
    <property type="entry name" value="TPR_19"/>
    <property type="match status" value="1"/>
</dbReference>
<dbReference type="Pfam" id="PF13432">
    <property type="entry name" value="TPR_16"/>
    <property type="match status" value="1"/>
</dbReference>
<dbReference type="RefSeq" id="WP_057818052.1">
    <property type="nucleotide sequence ID" value="NZ_AZEC01000002.1"/>
</dbReference>
<proteinExistence type="predicted"/>
<dbReference type="InterPro" id="IPR019734">
    <property type="entry name" value="TPR_rpt"/>
</dbReference>
<gene>
    <name evidence="4" type="ORF">FD09_GL001291</name>
</gene>